<comment type="caution">
    <text evidence="1">The sequence shown here is derived from an EMBL/GenBank/DDBJ whole genome shotgun (WGS) entry which is preliminary data.</text>
</comment>
<reference evidence="1" key="1">
    <citation type="submission" date="2022-06" db="EMBL/GenBank/DDBJ databases">
        <title>New cyanobacteria of genus Symplocastrum in benthos of Lake Baikal.</title>
        <authorList>
            <person name="Sorokovikova E."/>
            <person name="Tikhonova I."/>
            <person name="Krasnopeev A."/>
            <person name="Evseev P."/>
            <person name="Gladkikh A."/>
            <person name="Belykh O."/>
        </authorList>
    </citation>
    <scope>NUCLEOTIDE SEQUENCE</scope>
    <source>
        <strain evidence="1">BBK-W-15</strain>
    </source>
</reference>
<proteinExistence type="predicted"/>
<accession>A0AAE3KRM4</accession>
<evidence type="ECO:0000313" key="2">
    <source>
        <dbReference type="Proteomes" id="UP001204953"/>
    </source>
</evidence>
<dbReference type="EMBL" id="JAMZMM010000409">
    <property type="protein sequence ID" value="MCP2731833.1"/>
    <property type="molecule type" value="Genomic_DNA"/>
</dbReference>
<gene>
    <name evidence="1" type="ORF">NJ959_25715</name>
</gene>
<dbReference type="AlphaFoldDB" id="A0AAE3KRM4"/>
<evidence type="ECO:0000313" key="1">
    <source>
        <dbReference type="EMBL" id="MCP2731833.1"/>
    </source>
</evidence>
<sequence>MPIKRVIKNNTTHLYLTTESYHPEKKKGKIVIEKPLGVEEPAKPLNSMTEEFAVVWAENRTLGNAVPFSDRVIGQFPLENKKFKKLPELTP</sequence>
<name>A0AAE3KRM4_9CYAN</name>
<keyword evidence="2" id="KW-1185">Reference proteome</keyword>
<protein>
    <submittedName>
        <fullName evidence="1">Uncharacterized protein</fullName>
    </submittedName>
</protein>
<dbReference type="Proteomes" id="UP001204953">
    <property type="component" value="Unassembled WGS sequence"/>
</dbReference>
<dbReference type="RefSeq" id="WP_254014564.1">
    <property type="nucleotide sequence ID" value="NZ_JAMZMM010000409.1"/>
</dbReference>
<organism evidence="1 2">
    <name type="scientific">Limnofasciculus baicalensis BBK-W-15</name>
    <dbReference type="NCBI Taxonomy" id="2699891"/>
    <lineage>
        <taxon>Bacteria</taxon>
        <taxon>Bacillati</taxon>
        <taxon>Cyanobacteriota</taxon>
        <taxon>Cyanophyceae</taxon>
        <taxon>Coleofasciculales</taxon>
        <taxon>Coleofasciculaceae</taxon>
        <taxon>Limnofasciculus</taxon>
        <taxon>Limnofasciculus baicalensis</taxon>
    </lineage>
</organism>